<feature type="region of interest" description="Disordered" evidence="1">
    <location>
        <begin position="186"/>
        <end position="214"/>
    </location>
</feature>
<feature type="compositionally biased region" description="Basic and acidic residues" evidence="1">
    <location>
        <begin position="1"/>
        <end position="11"/>
    </location>
</feature>
<gene>
    <name evidence="2" type="ORF">LR48_Vigan10g198700</name>
</gene>
<sequence length="319" mass="35209">MEVEFERERSDGVLAGVSPDNVEGRVEASQPLQPVPIHGRRSSDVGQRSEDGIVFRPVRPSELRARSRSRFVPPASVPIPECRRSIAGVSPECGLFCGQKRGVFRVVSPTHTFFFVCVPTATPRVHSSVMEELGEQSKGRDRRKKEQNEEKGVGGTDNPKNPSFWSTEQSTLRRCSGGTLVALRWHSGTGTEATGTKRHLQRAPKSLGRNGQNTMPCSLRAVDVGAAAVVKRNRLDGLNISNTAFNVVRRHSGKHSVSLSLEPPFSNSRPLSLGHSLPLNVRAASLSTMFEMNFKFQTQLLTLPAPCHVHMFEDWRPLE</sequence>
<dbReference type="EMBL" id="CM003380">
    <property type="protein sequence ID" value="KOM56095.1"/>
    <property type="molecule type" value="Genomic_DNA"/>
</dbReference>
<evidence type="ECO:0000313" key="2">
    <source>
        <dbReference type="EMBL" id="KOM56095.1"/>
    </source>
</evidence>
<dbReference type="Gramene" id="KOM56095">
    <property type="protein sequence ID" value="KOM56095"/>
    <property type="gene ID" value="LR48_Vigan10g198700"/>
</dbReference>
<organism evidence="2 3">
    <name type="scientific">Phaseolus angularis</name>
    <name type="common">Azuki bean</name>
    <name type="synonym">Vigna angularis</name>
    <dbReference type="NCBI Taxonomy" id="3914"/>
    <lineage>
        <taxon>Eukaryota</taxon>
        <taxon>Viridiplantae</taxon>
        <taxon>Streptophyta</taxon>
        <taxon>Embryophyta</taxon>
        <taxon>Tracheophyta</taxon>
        <taxon>Spermatophyta</taxon>
        <taxon>Magnoliopsida</taxon>
        <taxon>eudicotyledons</taxon>
        <taxon>Gunneridae</taxon>
        <taxon>Pentapetalae</taxon>
        <taxon>rosids</taxon>
        <taxon>fabids</taxon>
        <taxon>Fabales</taxon>
        <taxon>Fabaceae</taxon>
        <taxon>Papilionoideae</taxon>
        <taxon>50 kb inversion clade</taxon>
        <taxon>NPAAA clade</taxon>
        <taxon>indigoferoid/millettioid clade</taxon>
        <taxon>Phaseoleae</taxon>
        <taxon>Vigna</taxon>
    </lineage>
</organism>
<feature type="compositionally biased region" description="Polar residues" evidence="1">
    <location>
        <begin position="158"/>
        <end position="169"/>
    </location>
</feature>
<protein>
    <submittedName>
        <fullName evidence="2">Uncharacterized protein</fullName>
    </submittedName>
</protein>
<dbReference type="AlphaFoldDB" id="A0A0L9VM24"/>
<feature type="compositionally biased region" description="Basic and acidic residues" evidence="1">
    <location>
        <begin position="135"/>
        <end position="152"/>
    </location>
</feature>
<feature type="region of interest" description="Disordered" evidence="1">
    <location>
        <begin position="130"/>
        <end position="169"/>
    </location>
</feature>
<dbReference type="Proteomes" id="UP000053144">
    <property type="component" value="Chromosome 10"/>
</dbReference>
<name>A0A0L9VM24_PHAAN</name>
<evidence type="ECO:0000256" key="1">
    <source>
        <dbReference type="SAM" id="MobiDB-lite"/>
    </source>
</evidence>
<accession>A0A0L9VM24</accession>
<evidence type="ECO:0000313" key="3">
    <source>
        <dbReference type="Proteomes" id="UP000053144"/>
    </source>
</evidence>
<reference evidence="3" key="1">
    <citation type="journal article" date="2015" name="Proc. Natl. Acad. Sci. U.S.A.">
        <title>Genome sequencing of adzuki bean (Vigna angularis) provides insight into high starch and low fat accumulation and domestication.</title>
        <authorList>
            <person name="Yang K."/>
            <person name="Tian Z."/>
            <person name="Chen C."/>
            <person name="Luo L."/>
            <person name="Zhao B."/>
            <person name="Wang Z."/>
            <person name="Yu L."/>
            <person name="Li Y."/>
            <person name="Sun Y."/>
            <person name="Li W."/>
            <person name="Chen Y."/>
            <person name="Li Y."/>
            <person name="Zhang Y."/>
            <person name="Ai D."/>
            <person name="Zhao J."/>
            <person name="Shang C."/>
            <person name="Ma Y."/>
            <person name="Wu B."/>
            <person name="Wang M."/>
            <person name="Gao L."/>
            <person name="Sun D."/>
            <person name="Zhang P."/>
            <person name="Guo F."/>
            <person name="Wang W."/>
            <person name="Li Y."/>
            <person name="Wang J."/>
            <person name="Varshney R.K."/>
            <person name="Wang J."/>
            <person name="Ling H.Q."/>
            <person name="Wan P."/>
        </authorList>
    </citation>
    <scope>NUCLEOTIDE SEQUENCE</scope>
    <source>
        <strain evidence="3">cv. Jingnong 6</strain>
    </source>
</reference>
<proteinExistence type="predicted"/>
<feature type="region of interest" description="Disordered" evidence="1">
    <location>
        <begin position="1"/>
        <end position="48"/>
    </location>
</feature>